<evidence type="ECO:0000259" key="9">
    <source>
        <dbReference type="PROSITE" id="PS50113"/>
    </source>
</evidence>
<dbReference type="PROSITE" id="PS50109">
    <property type="entry name" value="HIS_KIN"/>
    <property type="match status" value="1"/>
</dbReference>
<gene>
    <name evidence="10" type="ORF">ACFPOE_22490</name>
</gene>
<proteinExistence type="predicted"/>
<dbReference type="Pfam" id="PF08447">
    <property type="entry name" value="PAS_3"/>
    <property type="match status" value="1"/>
</dbReference>
<dbReference type="NCBIfam" id="TIGR00229">
    <property type="entry name" value="sensory_box"/>
    <property type="match status" value="1"/>
</dbReference>
<protein>
    <recommendedName>
        <fullName evidence="2">histidine kinase</fullName>
        <ecNumber evidence="2">2.7.13.3</ecNumber>
    </recommendedName>
</protein>
<dbReference type="Pfam" id="PF02518">
    <property type="entry name" value="HATPase_c"/>
    <property type="match status" value="1"/>
</dbReference>
<dbReference type="Pfam" id="PF08448">
    <property type="entry name" value="PAS_4"/>
    <property type="match status" value="1"/>
</dbReference>
<feature type="domain" description="PAC" evidence="9">
    <location>
        <begin position="206"/>
        <end position="258"/>
    </location>
</feature>
<keyword evidence="6" id="KW-0175">Coiled coil</keyword>
<dbReference type="SMART" id="SM00086">
    <property type="entry name" value="PAC"/>
    <property type="match status" value="1"/>
</dbReference>
<name>A0ABW0NKS3_9BURK</name>
<dbReference type="PANTHER" id="PTHR43304:SF1">
    <property type="entry name" value="PAC DOMAIN-CONTAINING PROTEIN"/>
    <property type="match status" value="1"/>
</dbReference>
<dbReference type="Gene3D" id="1.10.287.130">
    <property type="match status" value="1"/>
</dbReference>
<dbReference type="Gene3D" id="3.30.565.10">
    <property type="entry name" value="Histidine kinase-like ATPase, C-terminal domain"/>
    <property type="match status" value="1"/>
</dbReference>
<feature type="domain" description="Histidine kinase" evidence="7">
    <location>
        <begin position="354"/>
        <end position="535"/>
    </location>
</feature>
<evidence type="ECO:0000256" key="2">
    <source>
        <dbReference type="ARBA" id="ARBA00012438"/>
    </source>
</evidence>
<dbReference type="InterPro" id="IPR003594">
    <property type="entry name" value="HATPase_dom"/>
</dbReference>
<evidence type="ECO:0000256" key="1">
    <source>
        <dbReference type="ARBA" id="ARBA00000085"/>
    </source>
</evidence>
<dbReference type="CDD" id="cd00130">
    <property type="entry name" value="PAS"/>
    <property type="match status" value="1"/>
</dbReference>
<keyword evidence="3" id="KW-0597">Phosphoprotein</keyword>
<dbReference type="PRINTS" id="PR00344">
    <property type="entry name" value="BCTRLSENSOR"/>
</dbReference>
<evidence type="ECO:0000256" key="4">
    <source>
        <dbReference type="ARBA" id="ARBA00022679"/>
    </source>
</evidence>
<evidence type="ECO:0000256" key="5">
    <source>
        <dbReference type="ARBA" id="ARBA00022777"/>
    </source>
</evidence>
<dbReference type="SMART" id="SM00091">
    <property type="entry name" value="PAS"/>
    <property type="match status" value="2"/>
</dbReference>
<dbReference type="InterPro" id="IPR052162">
    <property type="entry name" value="Sensor_kinase/Photoreceptor"/>
</dbReference>
<accession>A0ABW0NKS3</accession>
<feature type="domain" description="PAS" evidence="8">
    <location>
        <begin position="130"/>
        <end position="209"/>
    </location>
</feature>
<dbReference type="InterPro" id="IPR000700">
    <property type="entry name" value="PAS-assoc_C"/>
</dbReference>
<dbReference type="InterPro" id="IPR001610">
    <property type="entry name" value="PAC"/>
</dbReference>
<dbReference type="InterPro" id="IPR005467">
    <property type="entry name" value="His_kinase_dom"/>
</dbReference>
<dbReference type="SMART" id="SM00387">
    <property type="entry name" value="HATPase_c"/>
    <property type="match status" value="1"/>
</dbReference>
<dbReference type="Proteomes" id="UP001596037">
    <property type="component" value="Unassembled WGS sequence"/>
</dbReference>
<reference evidence="11" key="1">
    <citation type="journal article" date="2019" name="Int. J. Syst. Evol. Microbiol.">
        <title>The Global Catalogue of Microorganisms (GCM) 10K type strain sequencing project: providing services to taxonomists for standard genome sequencing and annotation.</title>
        <authorList>
            <consortium name="The Broad Institute Genomics Platform"/>
            <consortium name="The Broad Institute Genome Sequencing Center for Infectious Disease"/>
            <person name="Wu L."/>
            <person name="Ma J."/>
        </authorList>
    </citation>
    <scope>NUCLEOTIDE SEQUENCE [LARGE SCALE GENOMIC DNA]</scope>
    <source>
        <strain evidence="11">CCUG 57401</strain>
    </source>
</reference>
<evidence type="ECO:0000256" key="6">
    <source>
        <dbReference type="SAM" id="Coils"/>
    </source>
</evidence>
<organism evidence="10 11">
    <name type="scientific">Caenimonas terrae</name>
    <dbReference type="NCBI Taxonomy" id="696074"/>
    <lineage>
        <taxon>Bacteria</taxon>
        <taxon>Pseudomonadati</taxon>
        <taxon>Pseudomonadota</taxon>
        <taxon>Betaproteobacteria</taxon>
        <taxon>Burkholderiales</taxon>
        <taxon>Comamonadaceae</taxon>
        <taxon>Caenimonas</taxon>
    </lineage>
</organism>
<evidence type="ECO:0000256" key="3">
    <source>
        <dbReference type="ARBA" id="ARBA00022553"/>
    </source>
</evidence>
<evidence type="ECO:0000259" key="7">
    <source>
        <dbReference type="PROSITE" id="PS50109"/>
    </source>
</evidence>
<feature type="domain" description="PAS" evidence="8">
    <location>
        <begin position="10"/>
        <end position="55"/>
    </location>
</feature>
<evidence type="ECO:0000313" key="10">
    <source>
        <dbReference type="EMBL" id="MFC5500329.1"/>
    </source>
</evidence>
<dbReference type="EMBL" id="JBHSMF010000015">
    <property type="protein sequence ID" value="MFC5500329.1"/>
    <property type="molecule type" value="Genomic_DNA"/>
</dbReference>
<dbReference type="Gene3D" id="3.30.450.20">
    <property type="entry name" value="PAS domain"/>
    <property type="match status" value="2"/>
</dbReference>
<dbReference type="EC" id="2.7.13.3" evidence="2"/>
<feature type="coiled-coil region" evidence="6">
    <location>
        <begin position="249"/>
        <end position="276"/>
    </location>
</feature>
<dbReference type="InterPro" id="IPR000014">
    <property type="entry name" value="PAS"/>
</dbReference>
<comment type="caution">
    <text evidence="10">The sequence shown here is derived from an EMBL/GenBank/DDBJ whole genome shotgun (WGS) entry which is preliminary data.</text>
</comment>
<dbReference type="PROSITE" id="PS50112">
    <property type="entry name" value="PAS"/>
    <property type="match status" value="2"/>
</dbReference>
<keyword evidence="11" id="KW-1185">Reference proteome</keyword>
<evidence type="ECO:0000313" key="11">
    <source>
        <dbReference type="Proteomes" id="UP001596037"/>
    </source>
</evidence>
<dbReference type="InterPro" id="IPR013655">
    <property type="entry name" value="PAS_fold_3"/>
</dbReference>
<dbReference type="InterPro" id="IPR004358">
    <property type="entry name" value="Sig_transdc_His_kin-like_C"/>
</dbReference>
<dbReference type="PROSITE" id="PS50113">
    <property type="entry name" value="PAC"/>
    <property type="match status" value="1"/>
</dbReference>
<dbReference type="SUPFAM" id="SSF55785">
    <property type="entry name" value="PYP-like sensor domain (PAS domain)"/>
    <property type="match status" value="2"/>
</dbReference>
<dbReference type="PANTHER" id="PTHR43304">
    <property type="entry name" value="PHYTOCHROME-LIKE PROTEIN CPH1"/>
    <property type="match status" value="1"/>
</dbReference>
<dbReference type="SUPFAM" id="SSF55874">
    <property type="entry name" value="ATPase domain of HSP90 chaperone/DNA topoisomerase II/histidine kinase"/>
    <property type="match status" value="1"/>
</dbReference>
<comment type="catalytic activity">
    <reaction evidence="1">
        <text>ATP + protein L-histidine = ADP + protein N-phospho-L-histidine.</text>
        <dbReference type="EC" id="2.7.13.3"/>
    </reaction>
</comment>
<evidence type="ECO:0000259" key="8">
    <source>
        <dbReference type="PROSITE" id="PS50112"/>
    </source>
</evidence>
<keyword evidence="4" id="KW-0808">Transferase</keyword>
<dbReference type="InterPro" id="IPR035965">
    <property type="entry name" value="PAS-like_dom_sf"/>
</dbReference>
<dbReference type="InterPro" id="IPR013656">
    <property type="entry name" value="PAS_4"/>
</dbReference>
<dbReference type="RefSeq" id="WP_376852581.1">
    <property type="nucleotide sequence ID" value="NZ_JBHSMF010000015.1"/>
</dbReference>
<sequence length="540" mass="58861">MSSLPSILLQQVAVDTVFHSLPDPAFRLDAQGLVLDANDAAAAALATQRSALVGRRIHELGLSVGPDPFAGALQQLACEGTAVAVEFPGGGPGHTTHHEARLVQLPAGEILALVRDTTERKLVENALRDSDSKFRHLADNITDVFWIRSPDMRDVHYVSPGFERIWGLPMDHHYGSPEKWTGYIVPEDRERVAKLFAGLAGERRSLDTEYRITRPDGELRWIRVRGFQVRDAQDRLIRNTGIVTDITEQRRAQAALDAAQRDLREASRQAGMAEIATNVLHNVGNILNSVTVSADLLRNTLHQSRAQGLARAVDLINDNAAQLDRFLALDERGRLLPEYLGAVSQALVRERQGMLQELDNLTRSIDHIREVVSMQQTHAGRPPMLETAAIGDLVEDALRINSEALSQDEVVVVREFEPVPDACLDRGRVLQVLVNLIGNARDALLALPQSSRRLTVRIALPGGRLCVSVQDNGEGIPAGNLMRIFSHGFTTRERGHGFGLHSCALAAAQMKGTLTAASDGPGLGATFTLDLPFDPAGSPP</sequence>
<dbReference type="InterPro" id="IPR036890">
    <property type="entry name" value="HATPase_C_sf"/>
</dbReference>
<keyword evidence="5" id="KW-0418">Kinase</keyword>